<keyword evidence="1" id="KW-0407">Ion channel</keyword>
<dbReference type="GO" id="GO:0034707">
    <property type="term" value="C:chloride channel complex"/>
    <property type="evidence" value="ECO:0007669"/>
    <property type="project" value="UniProtKB-KW"/>
</dbReference>
<dbReference type="KEGG" id="nai:NECAME_12733"/>
<feature type="transmembrane region" description="Helical" evidence="1">
    <location>
        <begin position="29"/>
        <end position="51"/>
    </location>
</feature>
<comment type="caution">
    <text evidence="1">Lacks conserved residue(s) required for the propagation of feature annotation.</text>
</comment>
<accession>W2SZV9</accession>
<reference evidence="3" key="1">
    <citation type="journal article" date="2014" name="Nat. Genet.">
        <title>Genome of the human hookworm Necator americanus.</title>
        <authorList>
            <person name="Tang Y.T."/>
            <person name="Gao X."/>
            <person name="Rosa B.A."/>
            <person name="Abubucker S."/>
            <person name="Hallsworth-Pepin K."/>
            <person name="Martin J."/>
            <person name="Tyagi R."/>
            <person name="Heizer E."/>
            <person name="Zhang X."/>
            <person name="Bhonagiri-Palsikar V."/>
            <person name="Minx P."/>
            <person name="Warren W.C."/>
            <person name="Wang Q."/>
            <person name="Zhan B."/>
            <person name="Hotez P.J."/>
            <person name="Sternberg P.W."/>
            <person name="Dougall A."/>
            <person name="Gaze S.T."/>
            <person name="Mulvenna J."/>
            <person name="Sotillo J."/>
            <person name="Ranganathan S."/>
            <person name="Rabelo E.M."/>
            <person name="Wilson R.K."/>
            <person name="Felgner P.L."/>
            <person name="Bethony J."/>
            <person name="Hawdon J.M."/>
            <person name="Gasser R.B."/>
            <person name="Loukas A."/>
            <person name="Mitreva M."/>
        </authorList>
    </citation>
    <scope>NUCLEOTIDE SEQUENCE [LARGE SCALE GENOMIC DNA]</scope>
</reference>
<keyword evidence="1" id="KW-0812">Transmembrane</keyword>
<protein>
    <recommendedName>
        <fullName evidence="1">Bestrophin homolog</fullName>
    </recommendedName>
</protein>
<dbReference type="Pfam" id="PF01062">
    <property type="entry name" value="Bestrophin"/>
    <property type="match status" value="1"/>
</dbReference>
<dbReference type="InterPro" id="IPR021134">
    <property type="entry name" value="Bestrophin-like"/>
</dbReference>
<comment type="similarity">
    <text evidence="1">Belongs to the anion channel-forming bestrophin (TC 1.A.46) family. Calcium-sensitive chloride channel subfamily.</text>
</comment>
<keyword evidence="1" id="KW-1003">Cell membrane</keyword>
<keyword evidence="3" id="KW-1185">Reference proteome</keyword>
<evidence type="ECO:0000313" key="3">
    <source>
        <dbReference type="Proteomes" id="UP000053676"/>
    </source>
</evidence>
<dbReference type="EMBL" id="KI660333">
    <property type="protein sequence ID" value="ETN74834.1"/>
    <property type="molecule type" value="Genomic_DNA"/>
</dbReference>
<keyword evidence="1" id="KW-1133">Transmembrane helix</keyword>
<name>W2SZV9_NECAM</name>
<evidence type="ECO:0000256" key="1">
    <source>
        <dbReference type="RuleBase" id="RU363126"/>
    </source>
</evidence>
<gene>
    <name evidence="2" type="ORF">NECAME_12733</name>
</gene>
<dbReference type="OrthoDB" id="201595at2759"/>
<proteinExistence type="inferred from homology"/>
<evidence type="ECO:0000313" key="2">
    <source>
        <dbReference type="EMBL" id="ETN74834.1"/>
    </source>
</evidence>
<dbReference type="GO" id="GO:0005254">
    <property type="term" value="F:chloride channel activity"/>
    <property type="evidence" value="ECO:0007669"/>
    <property type="project" value="UniProtKB-KW"/>
</dbReference>
<keyword evidence="1" id="KW-0813">Transport</keyword>
<keyword evidence="1" id="KW-0869">Chloride channel</keyword>
<keyword evidence="1" id="KW-0406">Ion transport</keyword>
<keyword evidence="1" id="KW-0472">Membrane</keyword>
<keyword evidence="1" id="KW-0868">Chloride</keyword>
<dbReference type="Proteomes" id="UP000053676">
    <property type="component" value="Unassembled WGS sequence"/>
</dbReference>
<dbReference type="GO" id="GO:0005886">
    <property type="term" value="C:plasma membrane"/>
    <property type="evidence" value="ECO:0007669"/>
    <property type="project" value="UniProtKB-SubCell"/>
</dbReference>
<comment type="function">
    <text evidence="1">Forms chloride channels.</text>
</comment>
<organism evidence="2 3">
    <name type="scientific">Necator americanus</name>
    <name type="common">Human hookworm</name>
    <dbReference type="NCBI Taxonomy" id="51031"/>
    <lineage>
        <taxon>Eukaryota</taxon>
        <taxon>Metazoa</taxon>
        <taxon>Ecdysozoa</taxon>
        <taxon>Nematoda</taxon>
        <taxon>Chromadorea</taxon>
        <taxon>Rhabditida</taxon>
        <taxon>Rhabditina</taxon>
        <taxon>Rhabditomorpha</taxon>
        <taxon>Strongyloidea</taxon>
        <taxon>Ancylostomatidae</taxon>
        <taxon>Bunostominae</taxon>
        <taxon>Necator</taxon>
    </lineage>
</organism>
<sequence length="59" mass="6824">MATKVLVEPKKSSRAFTDLVDFANSRLSYIPLDLMLGFFVAGVLNRFWYLYNIIGFMDK</sequence>
<dbReference type="AlphaFoldDB" id="W2SZV9"/>
<comment type="subcellular location">
    <subcellularLocation>
        <location evidence="1">Cell membrane</location>
        <topology evidence="1">Multi-pass membrane protein</topology>
    </subcellularLocation>
</comment>